<name>A0ABP6NSK7_9ACTN</name>
<evidence type="ECO:0000313" key="2">
    <source>
        <dbReference type="EMBL" id="GAA3157137.1"/>
    </source>
</evidence>
<sequence>MPDGPGEWVAGHLFRGPSRTGVGSSSGTVQMTSTSTTISSAASGTSSSRTGRGSRSGRPQLSPAQREAADAARAAKIAALHDQIGEQVEAPTADPTSPAAATRPLPNLRDDLEALH</sequence>
<evidence type="ECO:0000256" key="1">
    <source>
        <dbReference type="SAM" id="MobiDB-lite"/>
    </source>
</evidence>
<evidence type="ECO:0000313" key="3">
    <source>
        <dbReference type="Proteomes" id="UP001499924"/>
    </source>
</evidence>
<dbReference type="EMBL" id="BAAAVV010000001">
    <property type="protein sequence ID" value="GAA3157137.1"/>
    <property type="molecule type" value="Genomic_DNA"/>
</dbReference>
<accession>A0ABP6NSK7</accession>
<dbReference type="Proteomes" id="UP001499924">
    <property type="component" value="Unassembled WGS sequence"/>
</dbReference>
<protein>
    <submittedName>
        <fullName evidence="2">Uncharacterized protein</fullName>
    </submittedName>
</protein>
<keyword evidence="3" id="KW-1185">Reference proteome</keyword>
<feature type="compositionally biased region" description="Low complexity" evidence="1">
    <location>
        <begin position="90"/>
        <end position="102"/>
    </location>
</feature>
<reference evidence="3" key="1">
    <citation type="journal article" date="2019" name="Int. J. Syst. Evol. Microbiol.">
        <title>The Global Catalogue of Microorganisms (GCM) 10K type strain sequencing project: providing services to taxonomists for standard genome sequencing and annotation.</title>
        <authorList>
            <consortium name="The Broad Institute Genomics Platform"/>
            <consortium name="The Broad Institute Genome Sequencing Center for Infectious Disease"/>
            <person name="Wu L."/>
            <person name="Ma J."/>
        </authorList>
    </citation>
    <scope>NUCLEOTIDE SEQUENCE [LARGE SCALE GENOMIC DNA]</scope>
    <source>
        <strain evidence="3">JCM 15614</strain>
    </source>
</reference>
<feature type="region of interest" description="Disordered" evidence="1">
    <location>
        <begin position="1"/>
        <end position="116"/>
    </location>
</feature>
<organism evidence="2 3">
    <name type="scientific">Blastococcus jejuensis</name>
    <dbReference type="NCBI Taxonomy" id="351224"/>
    <lineage>
        <taxon>Bacteria</taxon>
        <taxon>Bacillati</taxon>
        <taxon>Actinomycetota</taxon>
        <taxon>Actinomycetes</taxon>
        <taxon>Geodermatophilales</taxon>
        <taxon>Geodermatophilaceae</taxon>
        <taxon>Blastococcus</taxon>
    </lineage>
</organism>
<gene>
    <name evidence="2" type="ORF">GCM10010531_05560</name>
</gene>
<comment type="caution">
    <text evidence="2">The sequence shown here is derived from an EMBL/GenBank/DDBJ whole genome shotgun (WGS) entry which is preliminary data.</text>
</comment>
<proteinExistence type="predicted"/>
<feature type="compositionally biased region" description="Low complexity" evidence="1">
    <location>
        <begin position="15"/>
        <end position="58"/>
    </location>
</feature>